<feature type="compositionally biased region" description="Low complexity" evidence="1">
    <location>
        <begin position="109"/>
        <end position="122"/>
    </location>
</feature>
<feature type="compositionally biased region" description="Low complexity" evidence="1">
    <location>
        <begin position="139"/>
        <end position="154"/>
    </location>
</feature>
<feature type="region of interest" description="Disordered" evidence="1">
    <location>
        <begin position="210"/>
        <end position="231"/>
    </location>
</feature>
<dbReference type="Proteomes" id="UP001460270">
    <property type="component" value="Unassembled WGS sequence"/>
</dbReference>
<reference evidence="4" key="1">
    <citation type="submission" date="2024-04" db="EMBL/GenBank/DDBJ databases">
        <title>Salinicola lusitanus LLJ914,a marine bacterium isolated from the Okinawa Trough.</title>
        <authorList>
            <person name="Li J."/>
        </authorList>
    </citation>
    <scope>NUCLEOTIDE SEQUENCE [LARGE SCALE GENOMIC DNA]</scope>
</reference>
<dbReference type="InterPro" id="IPR015125">
    <property type="entry name" value="53-BP1_Tudor"/>
</dbReference>
<dbReference type="Pfam" id="PF09038">
    <property type="entry name" value="53-BP1_Tudor"/>
    <property type="match status" value="1"/>
</dbReference>
<dbReference type="GO" id="GO:0005634">
    <property type="term" value="C:nucleus"/>
    <property type="evidence" value="ECO:0007669"/>
    <property type="project" value="TreeGrafter"/>
</dbReference>
<evidence type="ECO:0000313" key="4">
    <source>
        <dbReference type="Proteomes" id="UP001460270"/>
    </source>
</evidence>
<sequence>MRIITDVYYEDGKEVNRTETENDCRMTVTRIITDVYYENGKEVNRTVTETSFRPTVTRIITDVYYEDGKEVNRTVTEESDEPVVQFQVSDVSPSRTGSSLTSGDLADISSSTCTTGTTTSSSAHDRLLPHVTGRGKNRALPAGPALDSLSSSSGPGSGLSPGPGLGPGLGPGSSPEPQNSSSFVGLRVVAKWSSNGYFYSGRIMEDFGVQAGSTGSTGSGSSPGSGPGENRFRLRFDDGYECELWARDILLCDPIPLETEVTALNQDQTFTTASLLRGAIAGAEAVVSRSSVILSLEQGNRLRERHSLGPYQPSSSSALGKAADISLDNLVEGKRKRRVAQSALNTPSRSPRGARSKPSPGPGPDPGLSPGPSLGSKRKSASDRAPAAKRGRRIQQVSVLNTSDSDPPTSSCDHAPGACDPASCDVIATHGPRPQNPALFEGFVFLLTASSERDRLRNRGEELVESGPIISRTQSLSCRAEENRPEGVQPSTGIPAAGGGGAGGGVREWRPGSSPFQSLRVLLQLKDQVQFWSELVRLGGGSVLVRDSHDQSGETPPRGGA</sequence>
<dbReference type="Gene3D" id="2.30.30.140">
    <property type="match status" value="1"/>
</dbReference>
<name>A0AAW0NCP1_9GOBI</name>
<feature type="compositionally biased region" description="Pro residues" evidence="1">
    <location>
        <begin position="359"/>
        <end position="369"/>
    </location>
</feature>
<keyword evidence="4" id="KW-1185">Reference proteome</keyword>
<dbReference type="InterPro" id="IPR014722">
    <property type="entry name" value="Rib_uL2_dom2"/>
</dbReference>
<dbReference type="GO" id="GO:0045944">
    <property type="term" value="P:positive regulation of transcription by RNA polymerase II"/>
    <property type="evidence" value="ECO:0007669"/>
    <property type="project" value="TreeGrafter"/>
</dbReference>
<dbReference type="AlphaFoldDB" id="A0AAW0NCP1"/>
<feature type="domain" description="Tumour suppressor p53-binding protein-1 Tudor" evidence="2">
    <location>
        <begin position="181"/>
        <end position="310"/>
    </location>
</feature>
<evidence type="ECO:0000313" key="3">
    <source>
        <dbReference type="EMBL" id="KAK7893259.1"/>
    </source>
</evidence>
<evidence type="ECO:0000256" key="1">
    <source>
        <dbReference type="SAM" id="MobiDB-lite"/>
    </source>
</evidence>
<dbReference type="GO" id="GO:0000077">
    <property type="term" value="P:DNA damage checkpoint signaling"/>
    <property type="evidence" value="ECO:0007669"/>
    <property type="project" value="TreeGrafter"/>
</dbReference>
<dbReference type="GO" id="GO:0042393">
    <property type="term" value="F:histone binding"/>
    <property type="evidence" value="ECO:0007669"/>
    <property type="project" value="TreeGrafter"/>
</dbReference>
<gene>
    <name evidence="3" type="ORF">WMY93_022411</name>
</gene>
<organism evidence="3 4">
    <name type="scientific">Mugilogobius chulae</name>
    <name type="common">yellowstripe goby</name>
    <dbReference type="NCBI Taxonomy" id="88201"/>
    <lineage>
        <taxon>Eukaryota</taxon>
        <taxon>Metazoa</taxon>
        <taxon>Chordata</taxon>
        <taxon>Craniata</taxon>
        <taxon>Vertebrata</taxon>
        <taxon>Euteleostomi</taxon>
        <taxon>Actinopterygii</taxon>
        <taxon>Neopterygii</taxon>
        <taxon>Teleostei</taxon>
        <taxon>Neoteleostei</taxon>
        <taxon>Acanthomorphata</taxon>
        <taxon>Gobiaria</taxon>
        <taxon>Gobiiformes</taxon>
        <taxon>Gobioidei</taxon>
        <taxon>Gobiidae</taxon>
        <taxon>Gobionellinae</taxon>
        <taxon>Mugilogobius</taxon>
    </lineage>
</organism>
<feature type="compositionally biased region" description="Gly residues" evidence="1">
    <location>
        <begin position="496"/>
        <end position="506"/>
    </location>
</feature>
<feature type="compositionally biased region" description="Gly residues" evidence="1">
    <location>
        <begin position="155"/>
        <end position="171"/>
    </location>
</feature>
<dbReference type="SUPFAM" id="SSF63748">
    <property type="entry name" value="Tudor/PWWP/MBT"/>
    <property type="match status" value="2"/>
</dbReference>
<feature type="compositionally biased region" description="Gly residues" evidence="1">
    <location>
        <begin position="215"/>
        <end position="227"/>
    </location>
</feature>
<feature type="region of interest" description="Disordered" evidence="1">
    <location>
        <begin position="330"/>
        <end position="414"/>
    </location>
</feature>
<feature type="compositionally biased region" description="Low complexity" evidence="1">
    <location>
        <begin position="402"/>
        <end position="411"/>
    </location>
</feature>
<dbReference type="PANTHER" id="PTHR15321:SF3">
    <property type="entry name" value="TP53-BINDING PROTEIN 1"/>
    <property type="match status" value="1"/>
</dbReference>
<feature type="region of interest" description="Disordered" evidence="1">
    <location>
        <begin position="475"/>
        <end position="511"/>
    </location>
</feature>
<dbReference type="InterPro" id="IPR047252">
    <property type="entry name" value="TP53BP1-like"/>
</dbReference>
<proteinExistence type="predicted"/>
<dbReference type="PANTHER" id="PTHR15321">
    <property type="entry name" value="TUMOR SUPPRESSOR P53-BINDING PROTEIN 1"/>
    <property type="match status" value="1"/>
</dbReference>
<dbReference type="Gene3D" id="2.30.30.30">
    <property type="match status" value="1"/>
</dbReference>
<evidence type="ECO:0000259" key="2">
    <source>
        <dbReference type="Pfam" id="PF09038"/>
    </source>
</evidence>
<accession>A0AAW0NCP1</accession>
<feature type="region of interest" description="Disordered" evidence="1">
    <location>
        <begin position="75"/>
        <end position="181"/>
    </location>
</feature>
<dbReference type="EMBL" id="JBBPFD010000016">
    <property type="protein sequence ID" value="KAK7893259.1"/>
    <property type="molecule type" value="Genomic_DNA"/>
</dbReference>
<comment type="caution">
    <text evidence="3">The sequence shown here is derived from an EMBL/GenBank/DDBJ whole genome shotgun (WGS) entry which is preliminary data.</text>
</comment>
<feature type="compositionally biased region" description="Polar residues" evidence="1">
    <location>
        <begin position="86"/>
        <end position="102"/>
    </location>
</feature>
<protein>
    <recommendedName>
        <fullName evidence="2">Tumour suppressor p53-binding protein-1 Tudor domain-containing protein</fullName>
    </recommendedName>
</protein>
<dbReference type="CDD" id="cd20383">
    <property type="entry name" value="Tudor_53BP1"/>
    <property type="match status" value="1"/>
</dbReference>